<evidence type="ECO:0000313" key="3">
    <source>
        <dbReference type="WBParaSite" id="SSLN_0001217501-mRNA-1"/>
    </source>
</evidence>
<name>A0A183T5I2_SCHSO</name>
<dbReference type="AlphaFoldDB" id="A0A183T5I2"/>
<keyword evidence="2" id="KW-1185">Reference proteome</keyword>
<dbReference type="WBParaSite" id="SSLN_0001217501-mRNA-1">
    <property type="protein sequence ID" value="SSLN_0001217501-mRNA-1"/>
    <property type="gene ID" value="SSLN_0001217501"/>
</dbReference>
<reference evidence="1 2" key="2">
    <citation type="submission" date="2018-11" db="EMBL/GenBank/DDBJ databases">
        <authorList>
            <consortium name="Pathogen Informatics"/>
        </authorList>
    </citation>
    <scope>NUCLEOTIDE SEQUENCE [LARGE SCALE GENOMIC DNA]</scope>
    <source>
        <strain evidence="1 2">NST_G2</strain>
    </source>
</reference>
<proteinExistence type="predicted"/>
<evidence type="ECO:0000313" key="1">
    <source>
        <dbReference type="EMBL" id="VDL98115.1"/>
    </source>
</evidence>
<dbReference type="Proteomes" id="UP000275846">
    <property type="component" value="Unassembled WGS sequence"/>
</dbReference>
<protein>
    <submittedName>
        <fullName evidence="3">Endo/exonuclease/phosphatase domain-containing protein</fullName>
    </submittedName>
</protein>
<reference evidence="3" key="1">
    <citation type="submission" date="2016-06" db="UniProtKB">
        <authorList>
            <consortium name="WormBaseParasite"/>
        </authorList>
    </citation>
    <scope>IDENTIFICATION</scope>
</reference>
<dbReference type="OrthoDB" id="6255816at2759"/>
<gene>
    <name evidence="1" type="ORF">SSLN_LOCUS11730</name>
</gene>
<dbReference type="EMBL" id="UYSU01036757">
    <property type="protein sequence ID" value="VDL98115.1"/>
    <property type="molecule type" value="Genomic_DNA"/>
</dbReference>
<sequence length="86" mass="9401">MPPPTKDKFYEDMHTLLAAVPKAEKLIILVDFNARVGTDQVAWQGVLGPNGFGGCNDNGLLLQTCAEHLPLLTNIFFSFPTRVNAT</sequence>
<accession>A0A183T5I2</accession>
<evidence type="ECO:0000313" key="2">
    <source>
        <dbReference type="Proteomes" id="UP000275846"/>
    </source>
</evidence>
<organism evidence="3">
    <name type="scientific">Schistocephalus solidus</name>
    <name type="common">Tapeworm</name>
    <dbReference type="NCBI Taxonomy" id="70667"/>
    <lineage>
        <taxon>Eukaryota</taxon>
        <taxon>Metazoa</taxon>
        <taxon>Spiralia</taxon>
        <taxon>Lophotrochozoa</taxon>
        <taxon>Platyhelminthes</taxon>
        <taxon>Cestoda</taxon>
        <taxon>Eucestoda</taxon>
        <taxon>Diphyllobothriidea</taxon>
        <taxon>Diphyllobothriidae</taxon>
        <taxon>Schistocephalus</taxon>
    </lineage>
</organism>